<dbReference type="EMBL" id="BPLR01021572">
    <property type="protein sequence ID" value="GIX91285.1"/>
    <property type="molecule type" value="Genomic_DNA"/>
</dbReference>
<organism evidence="1 2">
    <name type="scientific">Caerostris extrusa</name>
    <name type="common">Bark spider</name>
    <name type="synonym">Caerostris bankana</name>
    <dbReference type="NCBI Taxonomy" id="172846"/>
    <lineage>
        <taxon>Eukaryota</taxon>
        <taxon>Metazoa</taxon>
        <taxon>Ecdysozoa</taxon>
        <taxon>Arthropoda</taxon>
        <taxon>Chelicerata</taxon>
        <taxon>Arachnida</taxon>
        <taxon>Araneae</taxon>
        <taxon>Araneomorphae</taxon>
        <taxon>Entelegynae</taxon>
        <taxon>Araneoidea</taxon>
        <taxon>Araneidae</taxon>
        <taxon>Caerostris</taxon>
    </lineage>
</organism>
<gene>
    <name evidence="1" type="ORF">CEXT_658981</name>
</gene>
<protein>
    <submittedName>
        <fullName evidence="1">Uncharacterized protein</fullName>
    </submittedName>
</protein>
<reference evidence="1 2" key="1">
    <citation type="submission" date="2021-06" db="EMBL/GenBank/DDBJ databases">
        <title>Caerostris extrusa draft genome.</title>
        <authorList>
            <person name="Kono N."/>
            <person name="Arakawa K."/>
        </authorList>
    </citation>
    <scope>NUCLEOTIDE SEQUENCE [LARGE SCALE GENOMIC DNA]</scope>
</reference>
<name>A0AAV4P296_CAEEX</name>
<dbReference type="Proteomes" id="UP001054945">
    <property type="component" value="Unassembled WGS sequence"/>
</dbReference>
<dbReference type="AlphaFoldDB" id="A0AAV4P296"/>
<sequence length="125" mass="14681">MSMYKFLQFPRMQRQLSFTNSDIDSCQQGCLERVRFLHRSPLAFRPISSVFLTLPSIFFRPDEVQFQLRLSRLEENVFKESPPTHQPIPSKHLIEVSLNASPLSPKYKTLLEYILKLHNISTFPI</sequence>
<proteinExistence type="predicted"/>
<evidence type="ECO:0000313" key="1">
    <source>
        <dbReference type="EMBL" id="GIX91285.1"/>
    </source>
</evidence>
<comment type="caution">
    <text evidence="1">The sequence shown here is derived from an EMBL/GenBank/DDBJ whole genome shotgun (WGS) entry which is preliminary data.</text>
</comment>
<accession>A0AAV4P296</accession>
<evidence type="ECO:0000313" key="2">
    <source>
        <dbReference type="Proteomes" id="UP001054945"/>
    </source>
</evidence>
<keyword evidence="2" id="KW-1185">Reference proteome</keyword>